<proteinExistence type="predicted"/>
<dbReference type="GO" id="GO:0009235">
    <property type="term" value="P:cobalamin metabolic process"/>
    <property type="evidence" value="ECO:0007669"/>
    <property type="project" value="InterPro"/>
</dbReference>
<dbReference type="PANTHER" id="PTHR13192:SF3">
    <property type="entry name" value="COBALAMIN TRAFFICKING PROTEIN CBLD"/>
    <property type="match status" value="1"/>
</dbReference>
<evidence type="ECO:0000313" key="1">
    <source>
        <dbReference type="EMBL" id="MBW4544997.1"/>
    </source>
</evidence>
<dbReference type="AlphaFoldDB" id="A0A951PLA4"/>
<reference evidence="1" key="1">
    <citation type="submission" date="2021-05" db="EMBL/GenBank/DDBJ databases">
        <authorList>
            <person name="Pietrasiak N."/>
            <person name="Ward R."/>
            <person name="Stajich J.E."/>
            <person name="Kurbessoian T."/>
        </authorList>
    </citation>
    <scope>NUCLEOTIDE SEQUENCE</scope>
    <source>
        <strain evidence="1">CPER-KK1</strain>
    </source>
</reference>
<name>A0A951PLA4_9CYAN</name>
<gene>
    <name evidence="1" type="ORF">KME25_11205</name>
</gene>
<accession>A0A951PLA4</accession>
<evidence type="ECO:0000313" key="2">
    <source>
        <dbReference type="Proteomes" id="UP000753908"/>
    </source>
</evidence>
<dbReference type="Pfam" id="PF10229">
    <property type="entry name" value="MMADHC"/>
    <property type="match status" value="1"/>
</dbReference>
<dbReference type="PANTHER" id="PTHR13192">
    <property type="entry name" value="MY011 PROTEIN"/>
    <property type="match status" value="1"/>
</dbReference>
<protein>
    <submittedName>
        <fullName evidence="1">Methylmalonic aciduria and homocystinuria type D protein</fullName>
    </submittedName>
</protein>
<sequence length="193" mass="21980">MFTIQPSQPQTLQLPTAYCNPLHLVTDTGQAVEISTHRPSLFITENLERVLPGWNLPVLWVVIVLQQARYELLTTTPQVEQEKERLREQFMRFGFDVVFNLRDRGFLSNLIDPRTGYPLLSPPGEIRHDDTAAVKALLGLPVIRNRCRVLKHPSWGTAVYPSTLLTSAPPKVIKPVLRKVGLQHCWKELKADL</sequence>
<reference evidence="1" key="2">
    <citation type="journal article" date="2022" name="Microbiol. Resour. Announc.">
        <title>Metagenome Sequencing to Explore Phylogenomics of Terrestrial Cyanobacteria.</title>
        <authorList>
            <person name="Ward R.D."/>
            <person name="Stajich J.E."/>
            <person name="Johansen J.R."/>
            <person name="Huntemann M."/>
            <person name="Clum A."/>
            <person name="Foster B."/>
            <person name="Foster B."/>
            <person name="Roux S."/>
            <person name="Palaniappan K."/>
            <person name="Varghese N."/>
            <person name="Mukherjee S."/>
            <person name="Reddy T.B.K."/>
            <person name="Daum C."/>
            <person name="Copeland A."/>
            <person name="Chen I.A."/>
            <person name="Ivanova N.N."/>
            <person name="Kyrpides N.C."/>
            <person name="Shapiro N."/>
            <person name="Eloe-Fadrosh E.A."/>
            <person name="Pietrasiak N."/>
        </authorList>
    </citation>
    <scope>NUCLEOTIDE SEQUENCE</scope>
    <source>
        <strain evidence="1">CPER-KK1</strain>
    </source>
</reference>
<comment type="caution">
    <text evidence="1">The sequence shown here is derived from an EMBL/GenBank/DDBJ whole genome shotgun (WGS) entry which is preliminary data.</text>
</comment>
<dbReference type="InterPro" id="IPR019362">
    <property type="entry name" value="MMADHC"/>
</dbReference>
<dbReference type="EMBL" id="JAHHIF010000012">
    <property type="protein sequence ID" value="MBW4544997.1"/>
    <property type="molecule type" value="Genomic_DNA"/>
</dbReference>
<organism evidence="1 2">
    <name type="scientific">Symplocastrum torsivum CPER-KK1</name>
    <dbReference type="NCBI Taxonomy" id="450513"/>
    <lineage>
        <taxon>Bacteria</taxon>
        <taxon>Bacillati</taxon>
        <taxon>Cyanobacteriota</taxon>
        <taxon>Cyanophyceae</taxon>
        <taxon>Oscillatoriophycideae</taxon>
        <taxon>Oscillatoriales</taxon>
        <taxon>Microcoleaceae</taxon>
        <taxon>Symplocastrum</taxon>
    </lineage>
</organism>
<dbReference type="Proteomes" id="UP000753908">
    <property type="component" value="Unassembled WGS sequence"/>
</dbReference>